<evidence type="ECO:0000256" key="4">
    <source>
        <dbReference type="ARBA" id="ARBA00022725"/>
    </source>
</evidence>
<evidence type="ECO:0000313" key="13">
    <source>
        <dbReference type="Proteomes" id="UP000694892"/>
    </source>
</evidence>
<dbReference type="GO" id="GO:0004930">
    <property type="term" value="F:G protein-coupled receptor activity"/>
    <property type="evidence" value="ECO:0007669"/>
    <property type="project" value="UniProtKB-KW"/>
</dbReference>
<evidence type="ECO:0000256" key="8">
    <source>
        <dbReference type="ARBA" id="ARBA00023170"/>
    </source>
</evidence>
<dbReference type="AlphaFoldDB" id="A0A974DE07"/>
<evidence type="ECO:0000256" key="7">
    <source>
        <dbReference type="ARBA" id="ARBA00023136"/>
    </source>
</evidence>
<keyword evidence="2" id="KW-1003">Cell membrane</keyword>
<feature type="transmembrane region" description="Helical" evidence="10">
    <location>
        <begin position="95"/>
        <end position="116"/>
    </location>
</feature>
<evidence type="ECO:0000313" key="12">
    <source>
        <dbReference type="EMBL" id="OCT90097.1"/>
    </source>
</evidence>
<keyword evidence="6" id="KW-0297">G-protein coupled receptor</keyword>
<dbReference type="Pfam" id="PF13853">
    <property type="entry name" value="7tm_4"/>
    <property type="match status" value="1"/>
</dbReference>
<dbReference type="GO" id="GO:0004984">
    <property type="term" value="F:olfactory receptor activity"/>
    <property type="evidence" value="ECO:0007669"/>
    <property type="project" value="InterPro"/>
</dbReference>
<dbReference type="EMBL" id="CM004470">
    <property type="protein sequence ID" value="OCT90097.1"/>
    <property type="molecule type" value="Genomic_DNA"/>
</dbReference>
<gene>
    <name evidence="12" type="ORF">XELAEV_18018713mg</name>
</gene>
<keyword evidence="7 10" id="KW-0472">Membrane</keyword>
<feature type="transmembrane region" description="Helical" evidence="10">
    <location>
        <begin position="50"/>
        <end position="75"/>
    </location>
</feature>
<feature type="transmembrane region" description="Helical" evidence="10">
    <location>
        <begin position="137"/>
        <end position="158"/>
    </location>
</feature>
<dbReference type="Gene3D" id="1.20.1070.10">
    <property type="entry name" value="Rhodopsin 7-helix transmembrane proteins"/>
    <property type="match status" value="1"/>
</dbReference>
<proteinExistence type="predicted"/>
<feature type="transmembrane region" description="Helical" evidence="10">
    <location>
        <begin position="170"/>
        <end position="189"/>
    </location>
</feature>
<comment type="subcellular location">
    <subcellularLocation>
        <location evidence="1">Cell membrane</location>
        <topology evidence="1">Multi-pass membrane protein</topology>
    </subcellularLocation>
</comment>
<dbReference type="PANTHER" id="PTHR26452">
    <property type="entry name" value="OLFACTORY RECEPTOR"/>
    <property type="match status" value="1"/>
</dbReference>
<dbReference type="PROSITE" id="PS50262">
    <property type="entry name" value="G_PROTEIN_RECEP_F1_2"/>
    <property type="match status" value="1"/>
</dbReference>
<organism evidence="12 13">
    <name type="scientific">Xenopus laevis</name>
    <name type="common">African clawed frog</name>
    <dbReference type="NCBI Taxonomy" id="8355"/>
    <lineage>
        <taxon>Eukaryota</taxon>
        <taxon>Metazoa</taxon>
        <taxon>Chordata</taxon>
        <taxon>Craniata</taxon>
        <taxon>Vertebrata</taxon>
        <taxon>Euteleostomi</taxon>
        <taxon>Amphibia</taxon>
        <taxon>Batrachia</taxon>
        <taxon>Anura</taxon>
        <taxon>Pipoidea</taxon>
        <taxon>Pipidae</taxon>
        <taxon>Xenopodinae</taxon>
        <taxon>Xenopus</taxon>
        <taxon>Xenopus</taxon>
    </lineage>
</organism>
<evidence type="ECO:0000256" key="1">
    <source>
        <dbReference type="ARBA" id="ARBA00004651"/>
    </source>
</evidence>
<dbReference type="InterPro" id="IPR050516">
    <property type="entry name" value="Olfactory_GPCR"/>
</dbReference>
<evidence type="ECO:0000256" key="6">
    <source>
        <dbReference type="ARBA" id="ARBA00023040"/>
    </source>
</evidence>
<keyword evidence="5 10" id="KW-1133">Transmembrane helix</keyword>
<evidence type="ECO:0000256" key="3">
    <source>
        <dbReference type="ARBA" id="ARBA00022692"/>
    </source>
</evidence>
<keyword evidence="4" id="KW-0716">Sensory transduction</keyword>
<dbReference type="InterPro" id="IPR017452">
    <property type="entry name" value="GPCR_Rhodpsn_7TM"/>
</dbReference>
<sequence length="213" mass="24376">MDMCLFSTLLTYYVIPFVQCFIQLCLFMTTATTEVFLLTSMAYDRWVFGFINALVVTTFASKLCFGASRVIYQLFCDIKSLFSISCSEMKDLQPLIYLEILFVGFCPFLLSLISYAKIIFNILKVQSTQGRRKTFSTCTAHLTVLLLFYGTSICVYMRPLSENSENHEQVFSVLYVAVTPILNPLIYSLRNQDVKKALNKIFGVEGKLSSFYH</sequence>
<keyword evidence="3 10" id="KW-0812">Transmembrane</keyword>
<feature type="domain" description="G-protein coupled receptors family 1 profile" evidence="11">
    <location>
        <begin position="46"/>
        <end position="187"/>
    </location>
</feature>
<evidence type="ECO:0000256" key="9">
    <source>
        <dbReference type="ARBA" id="ARBA00023224"/>
    </source>
</evidence>
<dbReference type="Proteomes" id="UP000694892">
    <property type="component" value="Chromosome 3L"/>
</dbReference>
<keyword evidence="9" id="KW-0807">Transducer</keyword>
<dbReference type="GO" id="GO:0005886">
    <property type="term" value="C:plasma membrane"/>
    <property type="evidence" value="ECO:0007669"/>
    <property type="project" value="UniProtKB-SubCell"/>
</dbReference>
<keyword evidence="8" id="KW-0675">Receptor</keyword>
<accession>A0A974DE07</accession>
<dbReference type="SUPFAM" id="SSF81321">
    <property type="entry name" value="Family A G protein-coupled receptor-like"/>
    <property type="match status" value="1"/>
</dbReference>
<name>A0A974DE07_XENLA</name>
<keyword evidence="4" id="KW-0552">Olfaction</keyword>
<reference evidence="13" key="1">
    <citation type="journal article" date="2016" name="Nature">
        <title>Genome evolution in the allotetraploid frog Xenopus laevis.</title>
        <authorList>
            <person name="Session A.M."/>
            <person name="Uno Y."/>
            <person name="Kwon T."/>
            <person name="Chapman J.A."/>
            <person name="Toyoda A."/>
            <person name="Takahashi S."/>
            <person name="Fukui A."/>
            <person name="Hikosaka A."/>
            <person name="Suzuki A."/>
            <person name="Kondo M."/>
            <person name="van Heeringen S.J."/>
            <person name="Quigley I."/>
            <person name="Heinz S."/>
            <person name="Ogino H."/>
            <person name="Ochi H."/>
            <person name="Hellsten U."/>
            <person name="Lyons J.B."/>
            <person name="Simakov O."/>
            <person name="Putnam N."/>
            <person name="Stites J."/>
            <person name="Kuroki Y."/>
            <person name="Tanaka T."/>
            <person name="Michiue T."/>
            <person name="Watanabe M."/>
            <person name="Bogdanovic O."/>
            <person name="Lister R."/>
            <person name="Georgiou G."/>
            <person name="Paranjpe S.S."/>
            <person name="van Kruijsbergen I."/>
            <person name="Shu S."/>
            <person name="Carlson J."/>
            <person name="Kinoshita T."/>
            <person name="Ohta Y."/>
            <person name="Mawaribuchi S."/>
            <person name="Jenkins J."/>
            <person name="Grimwood J."/>
            <person name="Schmutz J."/>
            <person name="Mitros T."/>
            <person name="Mozaffari S.V."/>
            <person name="Suzuki Y."/>
            <person name="Haramoto Y."/>
            <person name="Yamamoto T.S."/>
            <person name="Takagi C."/>
            <person name="Heald R."/>
            <person name="Miller K."/>
            <person name="Haudenschild C."/>
            <person name="Kitzman J."/>
            <person name="Nakayama T."/>
            <person name="Izutsu Y."/>
            <person name="Robert J."/>
            <person name="Fortriede J."/>
            <person name="Burns K."/>
            <person name="Lotay V."/>
            <person name="Karimi K."/>
            <person name="Yasuoka Y."/>
            <person name="Dichmann D.S."/>
            <person name="Flajnik M.F."/>
            <person name="Houston D.W."/>
            <person name="Shendure J."/>
            <person name="DuPasquier L."/>
            <person name="Vize P.D."/>
            <person name="Zorn A.M."/>
            <person name="Ito M."/>
            <person name="Marcotte E.M."/>
            <person name="Wallingford J.B."/>
            <person name="Ito Y."/>
            <person name="Asashima M."/>
            <person name="Ueno N."/>
            <person name="Matsuda Y."/>
            <person name="Veenstra G.J."/>
            <person name="Fujiyama A."/>
            <person name="Harland R.M."/>
            <person name="Taira M."/>
            <person name="Rokhsar D.S."/>
        </authorList>
    </citation>
    <scope>NUCLEOTIDE SEQUENCE [LARGE SCALE GENOMIC DNA]</scope>
    <source>
        <strain evidence="13">J</strain>
    </source>
</reference>
<feature type="transmembrane region" description="Helical" evidence="10">
    <location>
        <begin position="12"/>
        <end position="38"/>
    </location>
</feature>
<evidence type="ECO:0000256" key="10">
    <source>
        <dbReference type="SAM" id="Phobius"/>
    </source>
</evidence>
<evidence type="ECO:0000256" key="5">
    <source>
        <dbReference type="ARBA" id="ARBA00022989"/>
    </source>
</evidence>
<evidence type="ECO:0000259" key="11">
    <source>
        <dbReference type="PROSITE" id="PS50262"/>
    </source>
</evidence>
<protein>
    <recommendedName>
        <fullName evidence="11">G-protein coupled receptors family 1 profile domain-containing protein</fullName>
    </recommendedName>
</protein>
<evidence type="ECO:0000256" key="2">
    <source>
        <dbReference type="ARBA" id="ARBA00022475"/>
    </source>
</evidence>
<dbReference type="InterPro" id="IPR000725">
    <property type="entry name" value="Olfact_rcpt"/>
</dbReference>